<evidence type="ECO:0000256" key="1">
    <source>
        <dbReference type="SAM" id="Phobius"/>
    </source>
</evidence>
<dbReference type="InterPro" id="IPR013216">
    <property type="entry name" value="Methyltransf_11"/>
</dbReference>
<dbReference type="InterPro" id="IPR029063">
    <property type="entry name" value="SAM-dependent_MTases_sf"/>
</dbReference>
<feature type="domain" description="Methyltransferase type 11" evidence="2">
    <location>
        <begin position="127"/>
        <end position="194"/>
    </location>
</feature>
<keyword evidence="1" id="KW-1133">Transmembrane helix</keyword>
<protein>
    <submittedName>
        <fullName evidence="3">Methyltransferase domain-containing protein</fullName>
    </submittedName>
</protein>
<dbReference type="GO" id="GO:0008168">
    <property type="term" value="F:methyltransferase activity"/>
    <property type="evidence" value="ECO:0007669"/>
    <property type="project" value="UniProtKB-KW"/>
</dbReference>
<keyword evidence="3" id="KW-0489">Methyltransferase</keyword>
<gene>
    <name evidence="3" type="ORF">K7472_18025</name>
</gene>
<dbReference type="RefSeq" id="WP_222979220.1">
    <property type="nucleotide sequence ID" value="NZ_JAINVZ010000011.1"/>
</dbReference>
<comment type="caution">
    <text evidence="3">The sequence shown here is derived from an EMBL/GenBank/DDBJ whole genome shotgun (WGS) entry which is preliminary data.</text>
</comment>
<dbReference type="Pfam" id="PF08241">
    <property type="entry name" value="Methyltransf_11"/>
    <property type="match status" value="1"/>
</dbReference>
<evidence type="ECO:0000313" key="3">
    <source>
        <dbReference type="EMBL" id="MBY8886751.1"/>
    </source>
</evidence>
<evidence type="ECO:0000313" key="4">
    <source>
        <dbReference type="Proteomes" id="UP001198565"/>
    </source>
</evidence>
<dbReference type="EMBL" id="JAINVZ010000011">
    <property type="protein sequence ID" value="MBY8886751.1"/>
    <property type="molecule type" value="Genomic_DNA"/>
</dbReference>
<reference evidence="3 4" key="1">
    <citation type="submission" date="2021-08" db="EMBL/GenBank/DDBJ databases">
        <title>Streptomyces sp. PTM05 isolated from lichen.</title>
        <authorList>
            <person name="Somphong A."/>
            <person name="Phongsopitanun W."/>
            <person name="Tanasupawat S."/>
        </authorList>
    </citation>
    <scope>NUCLEOTIDE SEQUENCE [LARGE SCALE GENOMIC DNA]</scope>
    <source>
        <strain evidence="3 4">Ptm05</strain>
    </source>
</reference>
<dbReference type="Proteomes" id="UP001198565">
    <property type="component" value="Unassembled WGS sequence"/>
</dbReference>
<organism evidence="3 4">
    <name type="scientific">Streptantibioticus parmotrematis</name>
    <dbReference type="NCBI Taxonomy" id="2873249"/>
    <lineage>
        <taxon>Bacteria</taxon>
        <taxon>Bacillati</taxon>
        <taxon>Actinomycetota</taxon>
        <taxon>Actinomycetes</taxon>
        <taxon>Kitasatosporales</taxon>
        <taxon>Streptomycetaceae</taxon>
        <taxon>Streptantibioticus</taxon>
    </lineage>
</organism>
<feature type="transmembrane region" description="Helical" evidence="1">
    <location>
        <begin position="21"/>
        <end position="38"/>
    </location>
</feature>
<accession>A0ABS7QU70</accession>
<feature type="transmembrane region" description="Helical" evidence="1">
    <location>
        <begin position="45"/>
        <end position="63"/>
    </location>
</feature>
<name>A0ABS7QU70_9ACTN</name>
<proteinExistence type="predicted"/>
<dbReference type="SUPFAM" id="SSF53335">
    <property type="entry name" value="S-adenosyl-L-methionine-dependent methyltransferases"/>
    <property type="match status" value="1"/>
</dbReference>
<keyword evidence="4" id="KW-1185">Reference proteome</keyword>
<keyword evidence="3" id="KW-0808">Transferase</keyword>
<sequence>MPHKETTPAPSGARHVVAYNWPMYVGGSAATLAGVLLGRRRRRRAAWVGAVVTGWWLGASLLASHRVYDRSPLHGWGWLDTVLPAGPGRHLVVSAGLDEASVPLRARNPGAPQTVADLYGALPEIESSLRRARRRVPARPESVPARADRLPGGDGSYDTVIAPFAVHELRAAPDREALFAECARVLRPDGALVLVEHCRNAANTVAYGPGAWHFMPRAEWLRLAALSGLDMVDERRIAGLVTVFVFRASGGAG</sequence>
<dbReference type="Gene3D" id="3.40.50.150">
    <property type="entry name" value="Vaccinia Virus protein VP39"/>
    <property type="match status" value="1"/>
</dbReference>
<dbReference type="GO" id="GO:0032259">
    <property type="term" value="P:methylation"/>
    <property type="evidence" value="ECO:0007669"/>
    <property type="project" value="UniProtKB-KW"/>
</dbReference>
<keyword evidence="1" id="KW-0812">Transmembrane</keyword>
<keyword evidence="1" id="KW-0472">Membrane</keyword>
<evidence type="ECO:0000259" key="2">
    <source>
        <dbReference type="Pfam" id="PF08241"/>
    </source>
</evidence>